<dbReference type="AlphaFoldDB" id="A0AAN8FQ50"/>
<reference evidence="2 3" key="1">
    <citation type="submission" date="2019-10" db="EMBL/GenBank/DDBJ databases">
        <title>Assembly and Annotation for the nematode Trichostrongylus colubriformis.</title>
        <authorList>
            <person name="Martin J."/>
        </authorList>
    </citation>
    <scope>NUCLEOTIDE SEQUENCE [LARGE SCALE GENOMIC DNA]</scope>
    <source>
        <strain evidence="2">G859</strain>
        <tissue evidence="2">Whole worm</tissue>
    </source>
</reference>
<protein>
    <recommendedName>
        <fullName evidence="1">IgGFc-binding protein N-terminal domain-containing protein</fullName>
    </recommendedName>
</protein>
<keyword evidence="3" id="KW-1185">Reference proteome</keyword>
<dbReference type="Proteomes" id="UP001331761">
    <property type="component" value="Unassembled WGS sequence"/>
</dbReference>
<organism evidence="2 3">
    <name type="scientific">Trichostrongylus colubriformis</name>
    <name type="common">Black scour worm</name>
    <dbReference type="NCBI Taxonomy" id="6319"/>
    <lineage>
        <taxon>Eukaryota</taxon>
        <taxon>Metazoa</taxon>
        <taxon>Ecdysozoa</taxon>
        <taxon>Nematoda</taxon>
        <taxon>Chromadorea</taxon>
        <taxon>Rhabditida</taxon>
        <taxon>Rhabditina</taxon>
        <taxon>Rhabditomorpha</taxon>
        <taxon>Strongyloidea</taxon>
        <taxon>Trichostrongylidae</taxon>
        <taxon>Trichostrongylus</taxon>
    </lineage>
</organism>
<sequence length="178" mass="18931">KDNTTLYLDGEIVASGPFGHDSYLIVGTKTGAYVRASGPIYVVAVGSSNSQNQGAPFFANVPSSSLFGQGPYTFSVATTLDEQLNLKNFIRVTCSSLNCIGTVKIDNYVPNGLLFTRMGQSNYYFVDVAVKGGLHTVSFVGADTPWAPIAFGVTVYGYGLNRAYAFTPGLSYQTNGTC</sequence>
<evidence type="ECO:0000259" key="1">
    <source>
        <dbReference type="Pfam" id="PF17517"/>
    </source>
</evidence>
<evidence type="ECO:0000313" key="2">
    <source>
        <dbReference type="EMBL" id="KAK5983546.1"/>
    </source>
</evidence>
<feature type="domain" description="IgGFc-binding protein N-terminal" evidence="1">
    <location>
        <begin position="2"/>
        <end position="157"/>
    </location>
</feature>
<name>A0AAN8FQ50_TRICO</name>
<dbReference type="EMBL" id="WIXE01003888">
    <property type="protein sequence ID" value="KAK5983546.1"/>
    <property type="molecule type" value="Genomic_DNA"/>
</dbReference>
<comment type="caution">
    <text evidence="2">The sequence shown here is derived from an EMBL/GenBank/DDBJ whole genome shotgun (WGS) entry which is preliminary data.</text>
</comment>
<feature type="non-terminal residue" evidence="2">
    <location>
        <position position="1"/>
    </location>
</feature>
<accession>A0AAN8FQ50</accession>
<gene>
    <name evidence="2" type="ORF">GCK32_016386</name>
</gene>
<dbReference type="Pfam" id="PF17517">
    <property type="entry name" value="IgGFc_binding"/>
    <property type="match status" value="1"/>
</dbReference>
<evidence type="ECO:0000313" key="3">
    <source>
        <dbReference type="Proteomes" id="UP001331761"/>
    </source>
</evidence>
<dbReference type="InterPro" id="IPR035234">
    <property type="entry name" value="IgGFc-bd_N"/>
</dbReference>
<proteinExistence type="predicted"/>